<keyword evidence="3" id="KW-1185">Reference proteome</keyword>
<name>A0A821LAE6_9NEOP</name>
<evidence type="ECO:0000256" key="1">
    <source>
        <dbReference type="SAM" id="MobiDB-lite"/>
    </source>
</evidence>
<dbReference type="EMBL" id="CAJOBZ010000001">
    <property type="protein sequence ID" value="CAF4748246.1"/>
    <property type="molecule type" value="Genomic_DNA"/>
</dbReference>
<evidence type="ECO:0000313" key="3">
    <source>
        <dbReference type="Proteomes" id="UP000663880"/>
    </source>
</evidence>
<organism evidence="2 3">
    <name type="scientific">Pieris macdunnoughi</name>
    <dbReference type="NCBI Taxonomy" id="345717"/>
    <lineage>
        <taxon>Eukaryota</taxon>
        <taxon>Metazoa</taxon>
        <taxon>Ecdysozoa</taxon>
        <taxon>Arthropoda</taxon>
        <taxon>Hexapoda</taxon>
        <taxon>Insecta</taxon>
        <taxon>Pterygota</taxon>
        <taxon>Neoptera</taxon>
        <taxon>Endopterygota</taxon>
        <taxon>Lepidoptera</taxon>
        <taxon>Glossata</taxon>
        <taxon>Ditrysia</taxon>
        <taxon>Papilionoidea</taxon>
        <taxon>Pieridae</taxon>
        <taxon>Pierinae</taxon>
        <taxon>Pieris</taxon>
    </lineage>
</organism>
<protein>
    <recommendedName>
        <fullName evidence="4">Titin-like</fullName>
    </recommendedName>
</protein>
<proteinExistence type="predicted"/>
<evidence type="ECO:0000313" key="2">
    <source>
        <dbReference type="EMBL" id="CAF4748246.1"/>
    </source>
</evidence>
<feature type="region of interest" description="Disordered" evidence="1">
    <location>
        <begin position="2538"/>
        <end position="2558"/>
    </location>
</feature>
<feature type="region of interest" description="Disordered" evidence="1">
    <location>
        <begin position="3157"/>
        <end position="3183"/>
    </location>
</feature>
<dbReference type="OrthoDB" id="7455220at2759"/>
<accession>A0A821LAE6</accession>
<gene>
    <name evidence="2" type="ORF">PMACD_LOCUS499</name>
</gene>
<reference evidence="2" key="1">
    <citation type="submission" date="2021-02" db="EMBL/GenBank/DDBJ databases">
        <authorList>
            <person name="Steward A R."/>
        </authorList>
    </citation>
    <scope>NUCLEOTIDE SEQUENCE</scope>
</reference>
<comment type="caution">
    <text evidence="2">The sequence shown here is derived from an EMBL/GenBank/DDBJ whole genome shotgun (WGS) entry which is preliminary data.</text>
</comment>
<dbReference type="Proteomes" id="UP000663880">
    <property type="component" value="Unassembled WGS sequence"/>
</dbReference>
<evidence type="ECO:0008006" key="4">
    <source>
        <dbReference type="Google" id="ProtNLM"/>
    </source>
</evidence>
<sequence>MADDKKIKYLMHYRRNKSSETETVHPNVKKIRENNFTTNKFLKKSRGFYNDVTIIVHRKKNCRLSTHDSMHLMTTFKQKSTSTCYSNTSRKQVPLNYSASLQTLPFHNQNSRKMRSSQNPSPHYAFAKWDVYRCQFSTQEESCCCSCNSDAMFEVMKSLYDCYKKKNCDNCNCILCGHLPREERRLGELRKTGITELGVKEKKKAKRKIKSKELLAIKKAKTPEEKEAALKKLILSGVALPEPKTTSEKDLIEKVKTQLAIPPQPQSKSEKELYKRAEAEGLITPLEGKTKSQKLKILERQRDLGISLPEGRTLSEKALIEKIKSAGVASVATEVPSEKLRKAKKEGLLTPLEGKTPQQKKTILKGLAMNGIPLPKGKTNSERNLIDEVRDELGLPPQPKTLSDKKNYKRAFNAGIITPLEGKSSRQKEDILRKQAEMGLPLPRGRTPSEKALIAKIQKTTRPLSEFRVPSEKIRKAKAEGLLTPLKGKTKAQKEKILRGLAKNGIPLPEGKTESEKKILDKVRADLGLPPEPKTSAEKTKYNKAFASGIITPLEGKTPQQKEDILRKQAEIGIPLPQGRTASEKALIANIQQTVRPTSVIRVPSEKIRKAKAEGLLTPLKGKTTAQKENILRGLAQNGIPLPEGKTKSEKKIINKVREDLGLPPEPKTSAEKIKYNKAFASGIITPLEGKTPQQKEDILRKQAEIGIPLPQGRTASEKALIAKIQQTVRPTSAIRVPSEKMRKAKAEGLLTPLKGKTTAQKENILRGLARNGIPLPEGKTESEKKIINKVREDLGLPPEPKTSADKTKYNKAFASGVITPLEGKTPQQKEDILRKQAELGIPLPQGRTASEKALIANIQQTVRPTSAIRVPSAKMRKAKAEGLLTPLKGKTAAQRENILRGLAQNGIPLPEGKTESEKKIINKVREDLGLPPEPKTSAEKTKYNKAFASGIVTPLEGKTPQQKEDILRKQAEIGIPLPQGRTASEKALIAKIQQTVRPTSAIRVPSAKMRKAKAEGLLTPLKGKTAAQRENILRGLAQNGIPLPEGKTESEKKIINKVREDLGLPPEPKTSAEKTKYNKAFASGIITPLEGKTPQQKEDILRKQAELGIPLPQGRTASEKALIAKIQQTVKPTSAIRVPSAKMRKAKAEGLLTPLKGKTAAQRENILRGLAQNGIPLPEGKTESEKKIINKVRADLGLPPEPKTSTEKTKYNKAFASGIITPLEGKTPQQKEDILRKQAELGIPLPQGRTSSEKALIAKIQETVRPPSAIRVPSAKMRKAKAEGLLTPLKGKTAAQKENILRGLAQNGIPLPEAKTKSERKIIDKVRADLGLPPEPKTSGEKSAYKKALVAGIITPLEGKTPQEKEDILRKQAEMGVILPQGRTPSEKAIIAKIQQTVKPHPELEEAFPTGNLAEKEKALKNLVVQGKNLPAARTPSEEKILNKVRRDLGLPPEPKSRSERERYNQAMAAGIIDTLDGKTRPQKERILQAQADMGIPLPVGRTASEKALIKEIKSGKRKRAKSLPPAELKKLETKTAKKMKEGKGPSDECICDILTPETEKIAIKSRVPSEKIRKAKEAGLLTPLEGKSAKDKERILKSLAKEGLPLPEPKTVSEKKLIDKIKTEMGIPVTAITSEKLRKAKAAGLMTPLTGKSPKEKERIVRSLAKEGLPLPEPKTASEKKLIEKVKTEMGMPPAVPSEKLRKAKEAGLLTPLKGKTTKEQERIVKGLLKEGLPLPEAKTASEKQIISRIKKDLGIPVGGITSERLRKAKAAGLITPLEGKPKAQKEKILRGRVAAGLPLPEGVTASDKELIKKIKAETGYITPLPSKSKSMVAKIPSEKLKAAKAAGLLTPLNGKSDAQKEKILKGLALHGIPLPKGETPSERKVIAKVRKDLGLPSEPQTPSLKEKFRLAHEMGIMTPLEGKSPSQKERILRKQAEMGIPLPEGRTASEKELIKKVKTTTVKPIPSEKLRKAKEAGLLTPLQGKSQKEKEKILKGLAKAGLPLPEGKTASEKQLIRAVKADMGIPLGGISSSKLRKALAEGLITPFEGKSPAQKEKLLKGRVQAGLPLPEGVSPSDKALIKKIKAETGYVTPRTEKLKRVSEVAFPKGPSAEREKVIKNLVMQGKRLPEAKTPSEEKILNKVRRDLGLPPIPKSQVERDNYNQAIAAGIIVPLEGKTKPQKEKILQTQADMGIPLPEGRTASEKALIKDIKSGKRKRAKLLPPEELKKLETKTAKKMKEGKGPSDECICDILTPEAEKIAIKSRVPSEKIRKAKEAGLLTPLEGKSAKDKERILKSLAKEGLPLPEPKTVSEKKLIDKIKTEMGIPVTAITSEKLRKARAAGLLTPITGKSDGEKERILTGLAKNGIPLPKAQTSSEKKIIEKVRKDLGLPPEPKTSSIRRKYNQAHEAGIITPLEGKTMAQKENILTEQAKLGLPLPEGRTPSEKDLINRIRKSVPKKKSEIIGEIGGIPITASKREAFQKAKKEGLLTPLKGKSIAEKEKIVRGLADAGLPLPEGKTPSEKVLIQKVRTALGLPPEPTPSERQGKIKTKSKKIGVDRAKKSEVAIGVGKSKIGIKEEFQDVIKTTTCDRGCGCDRKKIRFKHSYVKIRVTSPDISSLCPCPDECVPGVKGGVFTDNEGIKVTVGQVSAAPSYTSKEYIKTESTKLEVKYQNDKAKFPSISSESIKIKSKNQLKHTSSYSESLSETYIFIKSSDESNDSKLSIDISTVIDAFESTLFSSSSNKSILSKSISIISITVSNCSSNSAYLIERTLDYSSQSDESITDLDIIDQVKHYGIARMHSTTFDTDLDTDLRSNNILNDHPTIQRISTINNIYNCACKTHPNLASIISKILSQQALSENSSLYVLLPTSSENSSTRLYCDSEVSSTICIQLSEKPVTCKGCFDTSYHSEFLQSKPKKLHGFKISAKGRNKLTERHRVPGELVTIKPDGLKMKGCKEICTDTTEDRPCCCDVVNEKPLQKTEMTNVISELVIPFINNDALSQGLNRENYECCHEMIRKKDISYRTKSLGPNQTPVRLCKTPSCGNFSAPPTQHIPNSPLNSNLNQIPTSSKQCECNFEQLKEILEKIGRDLASKSCGTSTERIDTKVVKPIMKNANLQQSSKSHDCISCGSRSKEELKRQCPCERHASKSKNLEKLTPPRPIYEITSNPDFNEKKKNKKKDKQHICECPSVPQEEFDPMFLIDEDQIRRMKSDLTQNMSGFKIISVPKVPEPEMSFEEALSYVIQSDRDKYGKLFCLCHEKHGQKKKADCECPPDVVNEKSLEELKGIKLHIGGKGSSSRGLSGILCFQLIDD</sequence>